<dbReference type="InterPro" id="IPR058647">
    <property type="entry name" value="BSH_CzcB-like"/>
</dbReference>
<dbReference type="InterPro" id="IPR006143">
    <property type="entry name" value="RND_pump_MFP"/>
</dbReference>
<protein>
    <submittedName>
        <fullName evidence="3">RND family efflux transporter, MFP subunit</fullName>
    </submittedName>
</protein>
<organism evidence="3 4">
    <name type="scientific">Desulfobacula phenolica</name>
    <dbReference type="NCBI Taxonomy" id="90732"/>
    <lineage>
        <taxon>Bacteria</taxon>
        <taxon>Pseudomonadati</taxon>
        <taxon>Thermodesulfobacteriota</taxon>
        <taxon>Desulfobacteria</taxon>
        <taxon>Desulfobacterales</taxon>
        <taxon>Desulfobacteraceae</taxon>
        <taxon>Desulfobacula</taxon>
    </lineage>
</organism>
<evidence type="ECO:0000256" key="1">
    <source>
        <dbReference type="ARBA" id="ARBA00009477"/>
    </source>
</evidence>
<dbReference type="SUPFAM" id="SSF111369">
    <property type="entry name" value="HlyD-like secretion proteins"/>
    <property type="match status" value="1"/>
</dbReference>
<name>A0A1H2DN31_9BACT</name>
<dbReference type="NCBIfam" id="TIGR01730">
    <property type="entry name" value="RND_mfp"/>
    <property type="match status" value="1"/>
</dbReference>
<gene>
    <name evidence="3" type="ORF">SAMN04487931_1013</name>
</gene>
<dbReference type="RefSeq" id="WP_245742882.1">
    <property type="nucleotide sequence ID" value="NZ_FNLL01000001.1"/>
</dbReference>
<dbReference type="GO" id="GO:1990281">
    <property type="term" value="C:efflux pump complex"/>
    <property type="evidence" value="ECO:0007669"/>
    <property type="project" value="TreeGrafter"/>
</dbReference>
<evidence type="ECO:0000313" key="3">
    <source>
        <dbReference type="EMBL" id="SDT83778.1"/>
    </source>
</evidence>
<dbReference type="PANTHER" id="PTHR30469">
    <property type="entry name" value="MULTIDRUG RESISTANCE PROTEIN MDTA"/>
    <property type="match status" value="1"/>
</dbReference>
<dbReference type="Gene3D" id="2.40.50.100">
    <property type="match status" value="1"/>
</dbReference>
<keyword evidence="4" id="KW-1185">Reference proteome</keyword>
<proteinExistence type="inferred from homology"/>
<dbReference type="Gene3D" id="1.10.287.470">
    <property type="entry name" value="Helix hairpin bin"/>
    <property type="match status" value="1"/>
</dbReference>
<dbReference type="Gene3D" id="2.40.30.170">
    <property type="match status" value="1"/>
</dbReference>
<dbReference type="Gene3D" id="2.40.420.20">
    <property type="match status" value="1"/>
</dbReference>
<evidence type="ECO:0000259" key="2">
    <source>
        <dbReference type="Pfam" id="PF25973"/>
    </source>
</evidence>
<dbReference type="Proteomes" id="UP000199608">
    <property type="component" value="Unassembled WGS sequence"/>
</dbReference>
<comment type="similarity">
    <text evidence="1">Belongs to the membrane fusion protein (MFP) (TC 8.A.1) family.</text>
</comment>
<dbReference type="Pfam" id="PF25973">
    <property type="entry name" value="BSH_CzcB"/>
    <property type="match status" value="1"/>
</dbReference>
<dbReference type="AlphaFoldDB" id="A0A1H2DN31"/>
<dbReference type="PANTHER" id="PTHR30469:SF15">
    <property type="entry name" value="HLYD FAMILY OF SECRETION PROTEINS"/>
    <property type="match status" value="1"/>
</dbReference>
<reference evidence="4" key="1">
    <citation type="submission" date="2016-10" db="EMBL/GenBank/DDBJ databases">
        <authorList>
            <person name="Varghese N."/>
            <person name="Submissions S."/>
        </authorList>
    </citation>
    <scope>NUCLEOTIDE SEQUENCE [LARGE SCALE GENOMIC DNA]</scope>
    <source>
        <strain evidence="4">DSM 3384</strain>
    </source>
</reference>
<accession>A0A1H2DN31</accession>
<sequence>MRGSMRVLQLLLIMAVIHVSMVYAQEPPPAKVVISKIMFQEVAQNRSFIGTLYYERISHVSSEVSGLVTRIDVSTGDRITKTSPLVHLDTEILEKEIVLHQNQVEQAELSINHSKKNYQRMASLYKKSTIREKDYDDAEFVYQEAVLKKYAAQKTLEKLLIQKRKSVINAPFDGIILEKNVDSGDWVQQGKILISIGSVNDLFIKVPIAETLLKFVFVGQKVPVTINAYNKELTGTIDNLIPIADPKTKNVFLKIRIPMLEKVAQNMSATVFISTGTPQKLAMIPRDALIKFQGNDFVYTIREKKAAMLPVSIVTYLGNSVGADNAHFTDGLPIIVEGNERLRPGQSVVIVGTN</sequence>
<evidence type="ECO:0000313" key="4">
    <source>
        <dbReference type="Proteomes" id="UP000199608"/>
    </source>
</evidence>
<dbReference type="GO" id="GO:0015562">
    <property type="term" value="F:efflux transmembrane transporter activity"/>
    <property type="evidence" value="ECO:0007669"/>
    <property type="project" value="TreeGrafter"/>
</dbReference>
<dbReference type="EMBL" id="FNLL01000001">
    <property type="protein sequence ID" value="SDT83778.1"/>
    <property type="molecule type" value="Genomic_DNA"/>
</dbReference>
<feature type="domain" description="CzcB-like barrel-sandwich hybrid" evidence="2">
    <location>
        <begin position="56"/>
        <end position="196"/>
    </location>
</feature>